<comment type="similarity">
    <text evidence="1">Belongs to the HicA mRNA interferase family.</text>
</comment>
<evidence type="ECO:0000256" key="2">
    <source>
        <dbReference type="ARBA" id="ARBA00022649"/>
    </source>
</evidence>
<gene>
    <name evidence="8" type="ORF">FOKN1_2819</name>
</gene>
<dbReference type="InterPro" id="IPR012933">
    <property type="entry name" value="HicA_mRNA_interferase"/>
</dbReference>
<keyword evidence="9" id="KW-1185">Reference proteome</keyword>
<keyword evidence="4" id="KW-0255">Endonuclease</keyword>
<evidence type="ECO:0000256" key="7">
    <source>
        <dbReference type="ARBA" id="ARBA00023016"/>
    </source>
</evidence>
<evidence type="ECO:0000256" key="3">
    <source>
        <dbReference type="ARBA" id="ARBA00022722"/>
    </source>
</evidence>
<reference evidence="8 9" key="1">
    <citation type="submission" date="2017-05" db="EMBL/GenBank/DDBJ databases">
        <title>Thiocyanate degradation by Thiohalobacter thiocyanaticus FOKN1.</title>
        <authorList>
            <person name="Oshiki M."/>
            <person name="Fukushima T."/>
            <person name="Kawano S."/>
            <person name="Nakagawa J."/>
        </authorList>
    </citation>
    <scope>NUCLEOTIDE SEQUENCE [LARGE SCALE GENOMIC DNA]</scope>
    <source>
        <strain evidence="8 9">FOKN1</strain>
    </source>
</reference>
<dbReference type="Pfam" id="PF07927">
    <property type="entry name" value="HicA_toxin"/>
    <property type="match status" value="1"/>
</dbReference>
<keyword evidence="6" id="KW-0694">RNA-binding</keyword>
<organism evidence="8 9">
    <name type="scientific">Thiohalobacter thiocyanaticus</name>
    <dbReference type="NCBI Taxonomy" id="585455"/>
    <lineage>
        <taxon>Bacteria</taxon>
        <taxon>Pseudomonadati</taxon>
        <taxon>Pseudomonadota</taxon>
        <taxon>Gammaproteobacteria</taxon>
        <taxon>Thiohalobacterales</taxon>
        <taxon>Thiohalobacteraceae</taxon>
        <taxon>Thiohalobacter</taxon>
    </lineage>
</organism>
<evidence type="ECO:0000256" key="1">
    <source>
        <dbReference type="ARBA" id="ARBA00006620"/>
    </source>
</evidence>
<protein>
    <submittedName>
        <fullName evidence="8">Peroxiredoxin</fullName>
    </submittedName>
</protein>
<dbReference type="GO" id="GO:0003729">
    <property type="term" value="F:mRNA binding"/>
    <property type="evidence" value="ECO:0007669"/>
    <property type="project" value="InterPro"/>
</dbReference>
<dbReference type="SUPFAM" id="SSF54786">
    <property type="entry name" value="YcfA/nrd intein domain"/>
    <property type="match status" value="1"/>
</dbReference>
<dbReference type="GO" id="GO:0016787">
    <property type="term" value="F:hydrolase activity"/>
    <property type="evidence" value="ECO:0007669"/>
    <property type="project" value="UniProtKB-KW"/>
</dbReference>
<dbReference type="AlphaFoldDB" id="A0A1Z4VU89"/>
<dbReference type="KEGG" id="ttc:FOKN1_2819"/>
<proteinExistence type="inferred from homology"/>
<dbReference type="Gene3D" id="3.30.920.30">
    <property type="entry name" value="Hypothetical protein"/>
    <property type="match status" value="1"/>
</dbReference>
<dbReference type="OrthoDB" id="426853at2"/>
<evidence type="ECO:0000256" key="4">
    <source>
        <dbReference type="ARBA" id="ARBA00022759"/>
    </source>
</evidence>
<evidence type="ECO:0000256" key="5">
    <source>
        <dbReference type="ARBA" id="ARBA00022801"/>
    </source>
</evidence>
<dbReference type="RefSeq" id="WP_096367190.1">
    <property type="nucleotide sequence ID" value="NZ_AP018052.1"/>
</dbReference>
<dbReference type="GO" id="GO:0004519">
    <property type="term" value="F:endonuclease activity"/>
    <property type="evidence" value="ECO:0007669"/>
    <property type="project" value="UniProtKB-KW"/>
</dbReference>
<keyword evidence="5" id="KW-0378">Hydrolase</keyword>
<evidence type="ECO:0000313" key="8">
    <source>
        <dbReference type="EMBL" id="BAZ95179.1"/>
    </source>
</evidence>
<sequence length="71" mass="8167">MTGNELLRKLRRYAKEHGIRLRLVSHRGKGSHVTLYLGARRTVLKDRKQEIGPGLLNAILRQLGIEKHDID</sequence>
<dbReference type="EMBL" id="AP018052">
    <property type="protein sequence ID" value="BAZ95179.1"/>
    <property type="molecule type" value="Genomic_DNA"/>
</dbReference>
<keyword evidence="3" id="KW-0540">Nuclease</keyword>
<accession>A0A1Z4VU89</accession>
<evidence type="ECO:0000313" key="9">
    <source>
        <dbReference type="Proteomes" id="UP000218765"/>
    </source>
</evidence>
<dbReference type="InterPro" id="IPR038570">
    <property type="entry name" value="HicA_sf"/>
</dbReference>
<evidence type="ECO:0000256" key="6">
    <source>
        <dbReference type="ARBA" id="ARBA00022884"/>
    </source>
</evidence>
<dbReference type="Proteomes" id="UP000218765">
    <property type="component" value="Chromosome"/>
</dbReference>
<name>A0A1Z4VU89_9GAMM</name>
<keyword evidence="7" id="KW-0346">Stress response</keyword>
<keyword evidence="2" id="KW-1277">Toxin-antitoxin system</keyword>